<evidence type="ECO:0000256" key="1">
    <source>
        <dbReference type="SAM" id="SignalP"/>
    </source>
</evidence>
<reference evidence="2 3" key="1">
    <citation type="journal article" date="2018" name="Nat. Ecol. Evol.">
        <title>Pezizomycetes genomes reveal the molecular basis of ectomycorrhizal truffle lifestyle.</title>
        <authorList>
            <person name="Murat C."/>
            <person name="Payen T."/>
            <person name="Noel B."/>
            <person name="Kuo A."/>
            <person name="Morin E."/>
            <person name="Chen J."/>
            <person name="Kohler A."/>
            <person name="Krizsan K."/>
            <person name="Balestrini R."/>
            <person name="Da Silva C."/>
            <person name="Montanini B."/>
            <person name="Hainaut M."/>
            <person name="Levati E."/>
            <person name="Barry K.W."/>
            <person name="Belfiori B."/>
            <person name="Cichocki N."/>
            <person name="Clum A."/>
            <person name="Dockter R.B."/>
            <person name="Fauchery L."/>
            <person name="Guy J."/>
            <person name="Iotti M."/>
            <person name="Le Tacon F."/>
            <person name="Lindquist E.A."/>
            <person name="Lipzen A."/>
            <person name="Malagnac F."/>
            <person name="Mello A."/>
            <person name="Molinier V."/>
            <person name="Miyauchi S."/>
            <person name="Poulain J."/>
            <person name="Riccioni C."/>
            <person name="Rubini A."/>
            <person name="Sitrit Y."/>
            <person name="Splivallo R."/>
            <person name="Traeger S."/>
            <person name="Wang M."/>
            <person name="Zifcakova L."/>
            <person name="Wipf D."/>
            <person name="Zambonelli A."/>
            <person name="Paolocci F."/>
            <person name="Nowrousian M."/>
            <person name="Ottonello S."/>
            <person name="Baldrian P."/>
            <person name="Spatafora J.W."/>
            <person name="Henrissat B."/>
            <person name="Nagy L.G."/>
            <person name="Aury J.M."/>
            <person name="Wincker P."/>
            <person name="Grigoriev I.V."/>
            <person name="Bonfante P."/>
            <person name="Martin F.M."/>
        </authorList>
    </citation>
    <scope>NUCLEOTIDE SEQUENCE [LARGE SCALE GENOMIC DNA]</scope>
    <source>
        <strain evidence="2 3">RN42</strain>
    </source>
</reference>
<protein>
    <recommendedName>
        <fullName evidence="4">Ecp2 effector protein domain-containing protein</fullName>
    </recommendedName>
</protein>
<keyword evidence="3" id="KW-1185">Reference proteome</keyword>
<evidence type="ECO:0008006" key="4">
    <source>
        <dbReference type="Google" id="ProtNLM"/>
    </source>
</evidence>
<organism evidence="2 3">
    <name type="scientific">Ascobolus immersus RN42</name>
    <dbReference type="NCBI Taxonomy" id="1160509"/>
    <lineage>
        <taxon>Eukaryota</taxon>
        <taxon>Fungi</taxon>
        <taxon>Dikarya</taxon>
        <taxon>Ascomycota</taxon>
        <taxon>Pezizomycotina</taxon>
        <taxon>Pezizomycetes</taxon>
        <taxon>Pezizales</taxon>
        <taxon>Ascobolaceae</taxon>
        <taxon>Ascobolus</taxon>
    </lineage>
</organism>
<name>A0A3N4HN98_ASCIM</name>
<feature type="signal peptide" evidence="1">
    <location>
        <begin position="1"/>
        <end position="18"/>
    </location>
</feature>
<accession>A0A3N4HN98</accession>
<dbReference type="Proteomes" id="UP000275078">
    <property type="component" value="Unassembled WGS sequence"/>
</dbReference>
<keyword evidence="1" id="KW-0732">Signal</keyword>
<sequence>MKSLLPALLLFTTSLATASTDSSKLPPIPTLAAAPPLDQFLKYTPEAIPRFTRPKALPDQLECLLSPAAPLYIDCLHVMSTLPKPDQPEHISNSTICTNPTTADTFNLVDWTVGTAGSCKVVSYHDKGDAHCVPPALVYEALKNIFEHCVKTQKMKDQDGWDGRELQMVQGRWYIDGTTYGRKIKGSRAWIETGKIRP</sequence>
<evidence type="ECO:0000313" key="2">
    <source>
        <dbReference type="EMBL" id="RPA75209.1"/>
    </source>
</evidence>
<dbReference type="EMBL" id="ML119769">
    <property type="protein sequence ID" value="RPA75209.1"/>
    <property type="molecule type" value="Genomic_DNA"/>
</dbReference>
<evidence type="ECO:0000313" key="3">
    <source>
        <dbReference type="Proteomes" id="UP000275078"/>
    </source>
</evidence>
<dbReference type="AlphaFoldDB" id="A0A3N4HN98"/>
<proteinExistence type="predicted"/>
<feature type="chain" id="PRO_5018235510" description="Ecp2 effector protein domain-containing protein" evidence="1">
    <location>
        <begin position="19"/>
        <end position="198"/>
    </location>
</feature>
<gene>
    <name evidence="2" type="ORF">BJ508DRAFT_332328</name>
</gene>